<evidence type="ECO:0000256" key="8">
    <source>
        <dbReference type="ARBA" id="ARBA00022848"/>
    </source>
</evidence>
<protein>
    <recommendedName>
        <fullName evidence="16">Cytochrome P450</fullName>
    </recommendedName>
</protein>
<evidence type="ECO:0000256" key="9">
    <source>
        <dbReference type="ARBA" id="ARBA00023002"/>
    </source>
</evidence>
<evidence type="ECO:0000256" key="7">
    <source>
        <dbReference type="ARBA" id="ARBA00022824"/>
    </source>
</evidence>
<keyword evidence="11" id="KW-0503">Monooxygenase</keyword>
<dbReference type="PANTHER" id="PTHR24292:SF104">
    <property type="entry name" value="CYTOCHROME P450 308A1-RELATED"/>
    <property type="match status" value="1"/>
</dbReference>
<evidence type="ECO:0000256" key="10">
    <source>
        <dbReference type="ARBA" id="ARBA00023004"/>
    </source>
</evidence>
<dbReference type="GO" id="GO:0016705">
    <property type="term" value="F:oxidoreductase activity, acting on paired donors, with incorporation or reduction of molecular oxygen"/>
    <property type="evidence" value="ECO:0007669"/>
    <property type="project" value="InterPro"/>
</dbReference>
<evidence type="ECO:0000256" key="12">
    <source>
        <dbReference type="ARBA" id="ARBA00023136"/>
    </source>
</evidence>
<accession>A0AAN7VVZ2</accession>
<evidence type="ECO:0008006" key="16">
    <source>
        <dbReference type="Google" id="ProtNLM"/>
    </source>
</evidence>
<evidence type="ECO:0000313" key="14">
    <source>
        <dbReference type="EMBL" id="KAK5650896.1"/>
    </source>
</evidence>
<comment type="cofactor">
    <cofactor evidence="1">
        <name>heme</name>
        <dbReference type="ChEBI" id="CHEBI:30413"/>
    </cofactor>
</comment>
<dbReference type="PANTHER" id="PTHR24292">
    <property type="entry name" value="CYTOCHROME P450"/>
    <property type="match status" value="1"/>
</dbReference>
<comment type="similarity">
    <text evidence="4">Belongs to the cytochrome P450 family.</text>
</comment>
<keyword evidence="9" id="KW-0560">Oxidoreductase</keyword>
<evidence type="ECO:0000256" key="6">
    <source>
        <dbReference type="ARBA" id="ARBA00022723"/>
    </source>
</evidence>
<keyword evidence="8" id="KW-0492">Microsome</keyword>
<keyword evidence="15" id="KW-1185">Reference proteome</keyword>
<evidence type="ECO:0000256" key="11">
    <source>
        <dbReference type="ARBA" id="ARBA00023033"/>
    </source>
</evidence>
<dbReference type="GO" id="GO:0005506">
    <property type="term" value="F:iron ion binding"/>
    <property type="evidence" value="ECO:0007669"/>
    <property type="project" value="InterPro"/>
</dbReference>
<keyword evidence="5" id="KW-0349">Heme</keyword>
<evidence type="ECO:0000256" key="13">
    <source>
        <dbReference type="SAM" id="SignalP"/>
    </source>
</evidence>
<dbReference type="InterPro" id="IPR001128">
    <property type="entry name" value="Cyt_P450"/>
</dbReference>
<keyword evidence="7" id="KW-0256">Endoplasmic reticulum</keyword>
<dbReference type="GO" id="GO:0020037">
    <property type="term" value="F:heme binding"/>
    <property type="evidence" value="ECO:0007669"/>
    <property type="project" value="InterPro"/>
</dbReference>
<dbReference type="GO" id="GO:0005789">
    <property type="term" value="C:endoplasmic reticulum membrane"/>
    <property type="evidence" value="ECO:0007669"/>
    <property type="project" value="UniProtKB-SubCell"/>
</dbReference>
<dbReference type="InterPro" id="IPR050476">
    <property type="entry name" value="Insect_CytP450_Detox"/>
</dbReference>
<dbReference type="Pfam" id="PF00067">
    <property type="entry name" value="p450"/>
    <property type="match status" value="1"/>
</dbReference>
<proteinExistence type="inferred from homology"/>
<dbReference type="EMBL" id="JAVRBK010000001">
    <property type="protein sequence ID" value="KAK5650896.1"/>
    <property type="molecule type" value="Genomic_DNA"/>
</dbReference>
<dbReference type="SUPFAM" id="SSF48264">
    <property type="entry name" value="Cytochrome P450"/>
    <property type="match status" value="1"/>
</dbReference>
<sequence length="230" mass="26615">MFMLLPIILLCVLCYLFIKKRYAYWEEQGVPHPKPILLFGNIAKMITWQRTLSDFLNDIYRNYEGYSYVGIYNGLTPGVVLRDPDVISEFLVRNFDSFTDTMIEIADPIASIHPGFVERRRWKTLRKEMVGNLTKAKIKSMLVHMEKVCSEMLVYVERNKFCVNATDISFKFTGDNVMSCAYGLDAKSFITGNSLMEQIRNDMSMKSRIGSIFHTSGLFFPKISKMFKIS</sequence>
<reference evidence="14 15" key="1">
    <citation type="journal article" date="2024" name="Insects">
        <title>An Improved Chromosome-Level Genome Assembly of the Firefly Pyrocoelia pectoralis.</title>
        <authorList>
            <person name="Fu X."/>
            <person name="Meyer-Rochow V.B."/>
            <person name="Ballantyne L."/>
            <person name="Zhu X."/>
        </authorList>
    </citation>
    <scope>NUCLEOTIDE SEQUENCE [LARGE SCALE GENOMIC DNA]</scope>
    <source>
        <strain evidence="14">XCY_ONT2</strain>
    </source>
</reference>
<comment type="caution">
    <text evidence="14">The sequence shown here is derived from an EMBL/GenBank/DDBJ whole genome shotgun (WGS) entry which is preliminary data.</text>
</comment>
<evidence type="ECO:0000256" key="1">
    <source>
        <dbReference type="ARBA" id="ARBA00001971"/>
    </source>
</evidence>
<evidence type="ECO:0000256" key="3">
    <source>
        <dbReference type="ARBA" id="ARBA00004406"/>
    </source>
</evidence>
<dbReference type="InterPro" id="IPR036396">
    <property type="entry name" value="Cyt_P450_sf"/>
</dbReference>
<feature type="signal peptide" evidence="13">
    <location>
        <begin position="1"/>
        <end position="23"/>
    </location>
</feature>
<keyword evidence="12" id="KW-0472">Membrane</keyword>
<name>A0AAN7VVZ2_9COLE</name>
<dbReference type="AlphaFoldDB" id="A0AAN7VVZ2"/>
<dbReference type="Gene3D" id="1.10.630.10">
    <property type="entry name" value="Cytochrome P450"/>
    <property type="match status" value="1"/>
</dbReference>
<evidence type="ECO:0000256" key="4">
    <source>
        <dbReference type="ARBA" id="ARBA00010617"/>
    </source>
</evidence>
<gene>
    <name evidence="14" type="ORF">RI129_001925</name>
</gene>
<feature type="chain" id="PRO_5042924499" description="Cytochrome P450" evidence="13">
    <location>
        <begin position="24"/>
        <end position="230"/>
    </location>
</feature>
<keyword evidence="13" id="KW-0732">Signal</keyword>
<comment type="subcellular location">
    <subcellularLocation>
        <location evidence="3">Endoplasmic reticulum membrane</location>
        <topology evidence="3">Peripheral membrane protein</topology>
    </subcellularLocation>
    <subcellularLocation>
        <location evidence="2">Microsome membrane</location>
        <topology evidence="2">Peripheral membrane protein</topology>
    </subcellularLocation>
</comment>
<keyword evidence="10" id="KW-0408">Iron</keyword>
<organism evidence="14 15">
    <name type="scientific">Pyrocoelia pectoralis</name>
    <dbReference type="NCBI Taxonomy" id="417401"/>
    <lineage>
        <taxon>Eukaryota</taxon>
        <taxon>Metazoa</taxon>
        <taxon>Ecdysozoa</taxon>
        <taxon>Arthropoda</taxon>
        <taxon>Hexapoda</taxon>
        <taxon>Insecta</taxon>
        <taxon>Pterygota</taxon>
        <taxon>Neoptera</taxon>
        <taxon>Endopterygota</taxon>
        <taxon>Coleoptera</taxon>
        <taxon>Polyphaga</taxon>
        <taxon>Elateriformia</taxon>
        <taxon>Elateroidea</taxon>
        <taxon>Lampyridae</taxon>
        <taxon>Lampyrinae</taxon>
        <taxon>Pyrocoelia</taxon>
    </lineage>
</organism>
<evidence type="ECO:0000313" key="15">
    <source>
        <dbReference type="Proteomes" id="UP001329430"/>
    </source>
</evidence>
<evidence type="ECO:0000256" key="5">
    <source>
        <dbReference type="ARBA" id="ARBA00022617"/>
    </source>
</evidence>
<dbReference type="GO" id="GO:0004497">
    <property type="term" value="F:monooxygenase activity"/>
    <property type="evidence" value="ECO:0007669"/>
    <property type="project" value="UniProtKB-KW"/>
</dbReference>
<keyword evidence="6" id="KW-0479">Metal-binding</keyword>
<dbReference type="Proteomes" id="UP001329430">
    <property type="component" value="Chromosome 1"/>
</dbReference>
<evidence type="ECO:0000256" key="2">
    <source>
        <dbReference type="ARBA" id="ARBA00004174"/>
    </source>
</evidence>